<evidence type="ECO:0000256" key="1">
    <source>
        <dbReference type="ARBA" id="ARBA00022729"/>
    </source>
</evidence>
<name>E4YY24_OIKDI</name>
<protein>
    <recommendedName>
        <fullName evidence="3">ZP domain-containing protein</fullName>
    </recommendedName>
</protein>
<dbReference type="Pfam" id="PF00100">
    <property type="entry name" value="Zona_pellucida"/>
    <property type="match status" value="1"/>
</dbReference>
<feature type="non-terminal residue" evidence="4">
    <location>
        <position position="1"/>
    </location>
</feature>
<dbReference type="Proteomes" id="UP000011014">
    <property type="component" value="Unassembled WGS sequence"/>
</dbReference>
<gene>
    <name evidence="4" type="ORF">GSOID_T00022353001</name>
</gene>
<dbReference type="PANTHER" id="PTHR14002:SF43">
    <property type="entry name" value="DELTA-LIKE PROTEIN"/>
    <property type="match status" value="1"/>
</dbReference>
<dbReference type="PANTHER" id="PTHR14002">
    <property type="entry name" value="ENDOGLIN/TGF-BETA RECEPTOR TYPE III"/>
    <property type="match status" value="1"/>
</dbReference>
<evidence type="ECO:0000259" key="3">
    <source>
        <dbReference type="PROSITE" id="PS51034"/>
    </source>
</evidence>
<proteinExistence type="predicted"/>
<sequence>VYEIDISVSIGIGAVQATSLEIALGEHTGTFDVTMAPYTDSSFSVVSEDSSTVVIPEDVYIGLALTDAGSEFVSYAKDCWVTATDNPEDTDMFDLVIDGCVNPDDPDNIAIIENGASAQSRLSFAAFQFVGLESNELYAHCAVQICTADNMADCTPSCASRRRRSARERRSAADVVTMSIPISFEECNRNCDAGDVICRAPCAAQATIYRG</sequence>
<dbReference type="Gene3D" id="2.60.40.4100">
    <property type="entry name" value="Zona pellucida, ZP-C domain"/>
    <property type="match status" value="1"/>
</dbReference>
<dbReference type="AlphaFoldDB" id="E4YY24"/>
<dbReference type="EMBL" id="FN655888">
    <property type="protein sequence ID" value="CBY40357.1"/>
    <property type="molecule type" value="Genomic_DNA"/>
</dbReference>
<dbReference type="PROSITE" id="PS51034">
    <property type="entry name" value="ZP_2"/>
    <property type="match status" value="1"/>
</dbReference>
<dbReference type="InterPro" id="IPR055355">
    <property type="entry name" value="ZP-C"/>
</dbReference>
<organism evidence="4">
    <name type="scientific">Oikopleura dioica</name>
    <name type="common">Tunicate</name>
    <dbReference type="NCBI Taxonomy" id="34765"/>
    <lineage>
        <taxon>Eukaryota</taxon>
        <taxon>Metazoa</taxon>
        <taxon>Chordata</taxon>
        <taxon>Tunicata</taxon>
        <taxon>Appendicularia</taxon>
        <taxon>Copelata</taxon>
        <taxon>Oikopleuridae</taxon>
        <taxon>Oikopleura</taxon>
    </lineage>
</organism>
<reference evidence="4" key="1">
    <citation type="journal article" date="2010" name="Science">
        <title>Plasticity of animal genome architecture unmasked by rapid evolution of a pelagic tunicate.</title>
        <authorList>
            <person name="Denoeud F."/>
            <person name="Henriet S."/>
            <person name="Mungpakdee S."/>
            <person name="Aury J.M."/>
            <person name="Da Silva C."/>
            <person name="Brinkmann H."/>
            <person name="Mikhaleva J."/>
            <person name="Olsen L.C."/>
            <person name="Jubin C."/>
            <person name="Canestro C."/>
            <person name="Bouquet J.M."/>
            <person name="Danks G."/>
            <person name="Poulain J."/>
            <person name="Campsteijn C."/>
            <person name="Adamski M."/>
            <person name="Cross I."/>
            <person name="Yadetie F."/>
            <person name="Muffato M."/>
            <person name="Louis A."/>
            <person name="Butcher S."/>
            <person name="Tsagkogeorga G."/>
            <person name="Konrad A."/>
            <person name="Singh S."/>
            <person name="Jensen M.F."/>
            <person name="Cong E.H."/>
            <person name="Eikeseth-Otteraa H."/>
            <person name="Noel B."/>
            <person name="Anthouard V."/>
            <person name="Porcel B.M."/>
            <person name="Kachouri-Lafond R."/>
            <person name="Nishino A."/>
            <person name="Ugolini M."/>
            <person name="Chourrout P."/>
            <person name="Nishida H."/>
            <person name="Aasland R."/>
            <person name="Huzurbazar S."/>
            <person name="Westhof E."/>
            <person name="Delsuc F."/>
            <person name="Lehrach H."/>
            <person name="Reinhardt R."/>
            <person name="Weissenbach J."/>
            <person name="Roy S.W."/>
            <person name="Artiguenave F."/>
            <person name="Postlethwait J.H."/>
            <person name="Manak J.R."/>
            <person name="Thompson E.M."/>
            <person name="Jaillon O."/>
            <person name="Du Pasquier L."/>
            <person name="Boudinot P."/>
            <person name="Liberles D.A."/>
            <person name="Volff J.N."/>
            <person name="Philippe H."/>
            <person name="Lenhard B."/>
            <person name="Roest Crollius H."/>
            <person name="Wincker P."/>
            <person name="Chourrout D."/>
        </authorList>
    </citation>
    <scope>NUCLEOTIDE SEQUENCE [LARGE SCALE GENOMIC DNA]</scope>
</reference>
<evidence type="ECO:0000313" key="4">
    <source>
        <dbReference type="EMBL" id="CBY40357.1"/>
    </source>
</evidence>
<keyword evidence="2" id="KW-1015">Disulfide bond</keyword>
<keyword evidence="1" id="KW-0732">Signal</keyword>
<feature type="domain" description="ZP" evidence="3">
    <location>
        <begin position="1"/>
        <end position="165"/>
    </location>
</feature>
<dbReference type="InterPro" id="IPR042235">
    <property type="entry name" value="ZP-C_dom"/>
</dbReference>
<evidence type="ECO:0000256" key="2">
    <source>
        <dbReference type="ARBA" id="ARBA00023157"/>
    </source>
</evidence>
<accession>E4YY24</accession>
<dbReference type="InterPro" id="IPR001507">
    <property type="entry name" value="ZP_dom"/>
</dbReference>